<dbReference type="EMBL" id="SNRW01002309">
    <property type="protein sequence ID" value="KAA6393200.1"/>
    <property type="molecule type" value="Genomic_DNA"/>
</dbReference>
<accession>A0A5J4WE62</accession>
<gene>
    <name evidence="1" type="ORF">EZS28_011276</name>
</gene>
<dbReference type="AlphaFoldDB" id="A0A5J4WE62"/>
<proteinExistence type="predicted"/>
<protein>
    <submittedName>
        <fullName evidence="1">Uncharacterized protein</fullName>
    </submittedName>
</protein>
<reference evidence="1 2" key="1">
    <citation type="submission" date="2019-03" db="EMBL/GenBank/DDBJ databases">
        <title>Single cell metagenomics reveals metabolic interactions within the superorganism composed of flagellate Streblomastix strix and complex community of Bacteroidetes bacteria on its surface.</title>
        <authorList>
            <person name="Treitli S.C."/>
            <person name="Kolisko M."/>
            <person name="Husnik F."/>
            <person name="Keeling P."/>
            <person name="Hampl V."/>
        </authorList>
    </citation>
    <scope>NUCLEOTIDE SEQUENCE [LARGE SCALE GENOMIC DNA]</scope>
    <source>
        <strain evidence="1">ST1C</strain>
    </source>
</reference>
<evidence type="ECO:0000313" key="1">
    <source>
        <dbReference type="EMBL" id="KAA6393200.1"/>
    </source>
</evidence>
<comment type="caution">
    <text evidence="1">The sequence shown here is derived from an EMBL/GenBank/DDBJ whole genome shotgun (WGS) entry which is preliminary data.</text>
</comment>
<evidence type="ECO:0000313" key="2">
    <source>
        <dbReference type="Proteomes" id="UP000324800"/>
    </source>
</evidence>
<sequence length="69" mass="7864">MGKYGVVFLDPRDACPCCLGILTRLDQDEIMQSLTNALNRDMDGFNENLMGLLFNNKWEQFEGDVKDFG</sequence>
<dbReference type="Proteomes" id="UP000324800">
    <property type="component" value="Unassembled WGS sequence"/>
</dbReference>
<organism evidence="1 2">
    <name type="scientific">Streblomastix strix</name>
    <dbReference type="NCBI Taxonomy" id="222440"/>
    <lineage>
        <taxon>Eukaryota</taxon>
        <taxon>Metamonada</taxon>
        <taxon>Preaxostyla</taxon>
        <taxon>Oxymonadida</taxon>
        <taxon>Streblomastigidae</taxon>
        <taxon>Streblomastix</taxon>
    </lineage>
</organism>
<name>A0A5J4WE62_9EUKA</name>